<keyword evidence="6" id="KW-1015">Disulfide bond</keyword>
<evidence type="ECO:0000313" key="13">
    <source>
        <dbReference type="EMBL" id="KAF3431467.1"/>
    </source>
</evidence>
<evidence type="ECO:0000256" key="3">
    <source>
        <dbReference type="ARBA" id="ARBA00022729"/>
    </source>
</evidence>
<feature type="active site" evidence="10">
    <location>
        <position position="60"/>
    </location>
</feature>
<protein>
    <submittedName>
        <fullName evidence="13">Uncharacterized protein</fullName>
    </submittedName>
</protein>
<organism evidence="13 14">
    <name type="scientific">Rhamnella rubrinervis</name>
    <dbReference type="NCBI Taxonomy" id="2594499"/>
    <lineage>
        <taxon>Eukaryota</taxon>
        <taxon>Viridiplantae</taxon>
        <taxon>Streptophyta</taxon>
        <taxon>Embryophyta</taxon>
        <taxon>Tracheophyta</taxon>
        <taxon>Spermatophyta</taxon>
        <taxon>Magnoliopsida</taxon>
        <taxon>eudicotyledons</taxon>
        <taxon>Gunneridae</taxon>
        <taxon>Pentapetalae</taxon>
        <taxon>rosids</taxon>
        <taxon>fabids</taxon>
        <taxon>Rosales</taxon>
        <taxon>Rhamnaceae</taxon>
        <taxon>rhamnoid group</taxon>
        <taxon>Rhamneae</taxon>
        <taxon>Rhamnella</taxon>
    </lineage>
</organism>
<keyword evidence="5" id="KW-0378">Hydrolase</keyword>
<keyword evidence="3 12" id="KW-0732">Signal</keyword>
<evidence type="ECO:0000256" key="4">
    <source>
        <dbReference type="ARBA" id="ARBA00022759"/>
    </source>
</evidence>
<dbReference type="GO" id="GO:0003723">
    <property type="term" value="F:RNA binding"/>
    <property type="evidence" value="ECO:0007669"/>
    <property type="project" value="InterPro"/>
</dbReference>
<name>A0A8K0DUJ1_9ROSA</name>
<dbReference type="CDD" id="cd01061">
    <property type="entry name" value="RNase_T2_euk"/>
    <property type="match status" value="1"/>
</dbReference>
<evidence type="ECO:0000256" key="6">
    <source>
        <dbReference type="ARBA" id="ARBA00023157"/>
    </source>
</evidence>
<evidence type="ECO:0000256" key="7">
    <source>
        <dbReference type="ARBA" id="ARBA00023180"/>
    </source>
</evidence>
<dbReference type="InterPro" id="IPR033697">
    <property type="entry name" value="Ribonuclease_T2_eukaryotic"/>
</dbReference>
<keyword evidence="4" id="KW-0255">Endonuclease</keyword>
<dbReference type="Pfam" id="PF00445">
    <property type="entry name" value="Ribonuclease_T2"/>
    <property type="match status" value="1"/>
</dbReference>
<evidence type="ECO:0000256" key="5">
    <source>
        <dbReference type="ARBA" id="ARBA00022801"/>
    </source>
</evidence>
<dbReference type="InterPro" id="IPR036430">
    <property type="entry name" value="RNase_T2-like_sf"/>
</dbReference>
<dbReference type="EMBL" id="VOIH02000012">
    <property type="protein sequence ID" value="KAF3431467.1"/>
    <property type="molecule type" value="Genomic_DNA"/>
</dbReference>
<keyword evidence="8" id="KW-0456">Lyase</keyword>
<feature type="signal peptide" evidence="12">
    <location>
        <begin position="1"/>
        <end position="24"/>
    </location>
</feature>
<dbReference type="InterPro" id="IPR001568">
    <property type="entry name" value="RNase_T2-like"/>
</dbReference>
<keyword evidence="7" id="KW-0325">Glycoprotein</keyword>
<dbReference type="Proteomes" id="UP000796880">
    <property type="component" value="Unassembled WGS sequence"/>
</dbReference>
<dbReference type="OrthoDB" id="435754at2759"/>
<evidence type="ECO:0000256" key="10">
    <source>
        <dbReference type="PIRSR" id="PIRSR633697-1"/>
    </source>
</evidence>
<dbReference type="PROSITE" id="PS00531">
    <property type="entry name" value="RNASE_T2_2"/>
    <property type="match status" value="1"/>
</dbReference>
<dbReference type="GO" id="GO:0016787">
    <property type="term" value="F:hydrolase activity"/>
    <property type="evidence" value="ECO:0007669"/>
    <property type="project" value="UniProtKB-KW"/>
</dbReference>
<dbReference type="Gene3D" id="3.90.730.10">
    <property type="entry name" value="Ribonuclease T2-like"/>
    <property type="match status" value="1"/>
</dbReference>
<evidence type="ECO:0000256" key="1">
    <source>
        <dbReference type="ARBA" id="ARBA00007469"/>
    </source>
</evidence>
<gene>
    <name evidence="13" type="ORF">FNV43_RR26198</name>
</gene>
<evidence type="ECO:0000256" key="9">
    <source>
        <dbReference type="ARBA" id="ARBA00025641"/>
    </source>
</evidence>
<evidence type="ECO:0000313" key="14">
    <source>
        <dbReference type="Proteomes" id="UP000796880"/>
    </source>
</evidence>
<dbReference type="GO" id="GO:0033897">
    <property type="term" value="F:ribonuclease T2 activity"/>
    <property type="evidence" value="ECO:0007669"/>
    <property type="project" value="InterPro"/>
</dbReference>
<dbReference type="GO" id="GO:0005576">
    <property type="term" value="C:extracellular region"/>
    <property type="evidence" value="ECO:0007669"/>
    <property type="project" value="TreeGrafter"/>
</dbReference>
<comment type="function">
    <text evidence="9">Self-incompatibility (SI) is the inherited ability of a flowering plant to prevent self-fertilization by discriminating between self and non-self pollen during pollination. In many species, self-incompatibility is controlled by the single, multiallelic locus S.</text>
</comment>
<keyword evidence="2" id="KW-0540">Nuclease</keyword>
<dbReference type="AlphaFoldDB" id="A0A8K0DUJ1"/>
<proteinExistence type="inferred from homology"/>
<dbReference type="PANTHER" id="PTHR11240">
    <property type="entry name" value="RIBONUCLEASE T2"/>
    <property type="match status" value="1"/>
</dbReference>
<accession>A0A8K0DUJ1</accession>
<feature type="active site" evidence="10">
    <location>
        <position position="114"/>
    </location>
</feature>
<keyword evidence="14" id="KW-1185">Reference proteome</keyword>
<dbReference type="SUPFAM" id="SSF55895">
    <property type="entry name" value="Ribonuclease Rh-like"/>
    <property type="match status" value="1"/>
</dbReference>
<reference evidence="13" key="1">
    <citation type="submission" date="2020-03" db="EMBL/GenBank/DDBJ databases">
        <title>A high-quality chromosome-level genome assembly of a woody plant with both climbing and erect habits, Rhamnella rubrinervis.</title>
        <authorList>
            <person name="Lu Z."/>
            <person name="Yang Y."/>
            <person name="Zhu X."/>
            <person name="Sun Y."/>
        </authorList>
    </citation>
    <scope>NUCLEOTIDE SEQUENCE</scope>
    <source>
        <strain evidence="13">BYM</strain>
        <tissue evidence="13">Leaf</tissue>
    </source>
</reference>
<comment type="similarity">
    <text evidence="1 11">Belongs to the RNase T2 family.</text>
</comment>
<sequence length="198" mass="22082">MKFTQYSILINLCILTILVCASQAYDFFFFAQQWPGSLCDTKKACCYPKTGKPAADFGIHGLWPTYNNHSFPGNCNRNSGFDGSEISDLRERMQVSWPSLNCPSSNSSKFWKHEWVKHGTCSESVLDQHGYFEAALSIKEHSVNLLQILQSAGIQPDGKSYNLESIREAIKKGSGFSPVIECNVNASGNYQLSRSTFA</sequence>
<dbReference type="GO" id="GO:0006401">
    <property type="term" value="P:RNA catabolic process"/>
    <property type="evidence" value="ECO:0007669"/>
    <property type="project" value="TreeGrafter"/>
</dbReference>
<evidence type="ECO:0000256" key="11">
    <source>
        <dbReference type="RuleBase" id="RU004328"/>
    </source>
</evidence>
<dbReference type="InterPro" id="IPR018188">
    <property type="entry name" value="RNase_T2_His_AS_1"/>
</dbReference>
<dbReference type="PROSITE" id="PS00530">
    <property type="entry name" value="RNASE_T2_1"/>
    <property type="match status" value="1"/>
</dbReference>
<dbReference type="InterPro" id="IPR033130">
    <property type="entry name" value="RNase_T2_His_AS_2"/>
</dbReference>
<dbReference type="PANTHER" id="PTHR11240:SF75">
    <property type="entry name" value="RIBONUCLEASE 3"/>
    <property type="match status" value="1"/>
</dbReference>
<comment type="caution">
    <text evidence="13">The sequence shown here is derived from an EMBL/GenBank/DDBJ whole genome shotgun (WGS) entry which is preliminary data.</text>
</comment>
<feature type="chain" id="PRO_5035482240" evidence="12">
    <location>
        <begin position="25"/>
        <end position="198"/>
    </location>
</feature>
<feature type="active site" evidence="10">
    <location>
        <position position="118"/>
    </location>
</feature>
<evidence type="ECO:0000256" key="8">
    <source>
        <dbReference type="ARBA" id="ARBA00023239"/>
    </source>
</evidence>
<evidence type="ECO:0000256" key="2">
    <source>
        <dbReference type="ARBA" id="ARBA00022722"/>
    </source>
</evidence>
<evidence type="ECO:0000256" key="12">
    <source>
        <dbReference type="SAM" id="SignalP"/>
    </source>
</evidence>